<dbReference type="AlphaFoldDB" id="A0A845GT43"/>
<protein>
    <submittedName>
        <fullName evidence="1">Type II toxin-antitoxin system RelE/ParE family toxin</fullName>
    </submittedName>
</protein>
<gene>
    <name evidence="1" type="ORF">GTP90_21295</name>
</gene>
<evidence type="ECO:0000313" key="1">
    <source>
        <dbReference type="EMBL" id="MYM96406.1"/>
    </source>
</evidence>
<dbReference type="PIRSF" id="PIRSF028744">
    <property type="entry name" value="Addict_mod_HI1419"/>
    <property type="match status" value="1"/>
</dbReference>
<evidence type="ECO:0000313" key="2">
    <source>
        <dbReference type="Proteomes" id="UP000447355"/>
    </source>
</evidence>
<dbReference type="EMBL" id="WWCX01000044">
    <property type="protein sequence ID" value="MYM96406.1"/>
    <property type="molecule type" value="Genomic_DNA"/>
</dbReference>
<proteinExistence type="predicted"/>
<dbReference type="PANTHER" id="PTHR41791">
    <property type="entry name" value="SSL7039 PROTEIN"/>
    <property type="match status" value="1"/>
</dbReference>
<dbReference type="Proteomes" id="UP000447355">
    <property type="component" value="Unassembled WGS sequence"/>
</dbReference>
<comment type="caution">
    <text evidence="1">The sequence shown here is derived from an EMBL/GenBank/DDBJ whole genome shotgun (WGS) entry which is preliminary data.</text>
</comment>
<dbReference type="PANTHER" id="PTHR41791:SF1">
    <property type="entry name" value="SSL7039 PROTEIN"/>
    <property type="match status" value="1"/>
</dbReference>
<name>A0A845GT43_9BURK</name>
<sequence length="107" mass="11821">MKTISRSEKFADWLARLSKKDRATAAIVARHIERLRFGVGDIEPVGDGVSELRIHLGPGYRVYFAELGSVLIIVLAGGTKSRQQADIDEAKLMFVDFKKKFAARAGS</sequence>
<organism evidence="1 2">
    <name type="scientific">Duganella vulcania</name>
    <dbReference type="NCBI Taxonomy" id="2692166"/>
    <lineage>
        <taxon>Bacteria</taxon>
        <taxon>Pseudomonadati</taxon>
        <taxon>Pseudomonadota</taxon>
        <taxon>Betaproteobacteria</taxon>
        <taxon>Burkholderiales</taxon>
        <taxon>Oxalobacteraceae</taxon>
        <taxon>Telluria group</taxon>
        <taxon>Duganella</taxon>
    </lineage>
</organism>
<accession>A0A845GT43</accession>
<dbReference type="InterPro" id="IPR014056">
    <property type="entry name" value="TypeIITA-like_toxin_pred"/>
</dbReference>
<dbReference type="NCBIfam" id="TIGR02683">
    <property type="entry name" value="upstrm_HI1419"/>
    <property type="match status" value="1"/>
</dbReference>
<reference evidence="1" key="1">
    <citation type="submission" date="2019-12" db="EMBL/GenBank/DDBJ databases">
        <title>Novel species isolated from a subtropical stream in China.</title>
        <authorList>
            <person name="Lu H."/>
        </authorList>
    </citation>
    <scope>NUCLEOTIDE SEQUENCE [LARGE SCALE GENOMIC DNA]</scope>
    <source>
        <strain evidence="1">FT81W</strain>
    </source>
</reference>